<keyword evidence="2" id="KW-1185">Reference proteome</keyword>
<dbReference type="RefSeq" id="WP_281455643.1">
    <property type="nucleotide sequence ID" value="NZ_JASAOF010000005.1"/>
</dbReference>
<dbReference type="EMBL" id="JASAOF010000005">
    <property type="protein sequence ID" value="MDI2029321.1"/>
    <property type="molecule type" value="Genomic_DNA"/>
</dbReference>
<gene>
    <name evidence="1" type="ORF">QFW96_11900</name>
</gene>
<comment type="caution">
    <text evidence="1">The sequence shown here is derived from an EMBL/GenBank/DDBJ whole genome shotgun (WGS) entry which is preliminary data.</text>
</comment>
<evidence type="ECO:0000313" key="1">
    <source>
        <dbReference type="EMBL" id="MDI2029321.1"/>
    </source>
</evidence>
<organism evidence="1 2">
    <name type="scientific">Saccharopolyspora ipomoeae</name>
    <dbReference type="NCBI Taxonomy" id="3042027"/>
    <lineage>
        <taxon>Bacteria</taxon>
        <taxon>Bacillati</taxon>
        <taxon>Actinomycetota</taxon>
        <taxon>Actinomycetes</taxon>
        <taxon>Pseudonocardiales</taxon>
        <taxon>Pseudonocardiaceae</taxon>
        <taxon>Saccharopolyspora</taxon>
    </lineage>
</organism>
<protein>
    <recommendedName>
        <fullName evidence="3">DUF2207 domain-containing protein</fullName>
    </recommendedName>
</protein>
<dbReference type="Proteomes" id="UP001237595">
    <property type="component" value="Unassembled WGS sequence"/>
</dbReference>
<proteinExistence type="predicted"/>
<reference evidence="1 2" key="1">
    <citation type="submission" date="2023-04" db="EMBL/GenBank/DDBJ databases">
        <title>Draft genome sequence of Saccharopolyspora sp. TS4A08 isolated from sweet potato rhizospheric soil.</title>
        <authorList>
            <person name="Suksaard P."/>
            <person name="Duangmal K."/>
        </authorList>
    </citation>
    <scope>NUCLEOTIDE SEQUENCE [LARGE SCALE GENOMIC DNA]</scope>
    <source>
        <strain evidence="1 2">TS4A08</strain>
    </source>
</reference>
<evidence type="ECO:0000313" key="2">
    <source>
        <dbReference type="Proteomes" id="UP001237595"/>
    </source>
</evidence>
<evidence type="ECO:0008006" key="3">
    <source>
        <dbReference type="Google" id="ProtNLM"/>
    </source>
</evidence>
<name>A0ABT6PPF4_9PSEU</name>
<accession>A0ABT6PPF4</accession>
<sequence>MRKTLPIIASAVALPAAILILGPSITVRTEVLHHESSGEAGVTYEHSGARWSSDLYLVELRTITGTSYELRLGPNAAEHYYPVELSFGAEPPAIRDVTWLPDSVALTFTSGEALRVPASNFRSVR</sequence>